<evidence type="ECO:0000256" key="2">
    <source>
        <dbReference type="ARBA" id="ARBA00022845"/>
    </source>
</evidence>
<gene>
    <name evidence="4" type="primary">csrA</name>
    <name evidence="5" type="ORF">ETAA8_20370</name>
</gene>
<dbReference type="GO" id="GO:0044781">
    <property type="term" value="P:bacterial-type flagellum organization"/>
    <property type="evidence" value="ECO:0007669"/>
    <property type="project" value="UniProtKB-KW"/>
</dbReference>
<dbReference type="Pfam" id="PF02599">
    <property type="entry name" value="CsrA"/>
    <property type="match status" value="1"/>
</dbReference>
<evidence type="ECO:0000256" key="1">
    <source>
        <dbReference type="ARBA" id="ARBA00022490"/>
    </source>
</evidence>
<evidence type="ECO:0000256" key="3">
    <source>
        <dbReference type="ARBA" id="ARBA00022884"/>
    </source>
</evidence>
<dbReference type="HAMAP" id="MF_00167">
    <property type="entry name" value="CsrA"/>
    <property type="match status" value="1"/>
</dbReference>
<dbReference type="Gene3D" id="2.60.40.4380">
    <property type="entry name" value="Translational regulator CsrA"/>
    <property type="match status" value="1"/>
</dbReference>
<accession>A0A517Y9N9</accession>
<comment type="subunit">
    <text evidence="4">Homodimer; the beta-strands of each monomer intercalate to form a hydrophobic core, while the alpha-helices form wings that extend away from the core.</text>
</comment>
<keyword evidence="4" id="KW-1005">Bacterial flagellum biogenesis</keyword>
<protein>
    <recommendedName>
        <fullName evidence="4">Translational regulator CsrA</fullName>
    </recommendedName>
</protein>
<dbReference type="InterPro" id="IPR036107">
    <property type="entry name" value="CsrA_sf"/>
</dbReference>
<comment type="subcellular location">
    <subcellularLocation>
        <location evidence="4">Cytoplasm</location>
    </subcellularLocation>
</comment>
<keyword evidence="1 4" id="KW-0963">Cytoplasm</keyword>
<dbReference type="PANTHER" id="PTHR34984">
    <property type="entry name" value="CARBON STORAGE REGULATOR"/>
    <property type="match status" value="1"/>
</dbReference>
<keyword evidence="3 4" id="KW-0694">RNA-binding</keyword>
<reference evidence="5 6" key="1">
    <citation type="submission" date="2019-02" db="EMBL/GenBank/DDBJ databases">
        <title>Deep-cultivation of Planctomycetes and their phenomic and genomic characterization uncovers novel biology.</title>
        <authorList>
            <person name="Wiegand S."/>
            <person name="Jogler M."/>
            <person name="Boedeker C."/>
            <person name="Pinto D."/>
            <person name="Vollmers J."/>
            <person name="Rivas-Marin E."/>
            <person name="Kohn T."/>
            <person name="Peeters S.H."/>
            <person name="Heuer A."/>
            <person name="Rast P."/>
            <person name="Oberbeckmann S."/>
            <person name="Bunk B."/>
            <person name="Jeske O."/>
            <person name="Meyerdierks A."/>
            <person name="Storesund J.E."/>
            <person name="Kallscheuer N."/>
            <person name="Luecker S."/>
            <person name="Lage O.M."/>
            <person name="Pohl T."/>
            <person name="Merkel B.J."/>
            <person name="Hornburger P."/>
            <person name="Mueller R.-W."/>
            <person name="Bruemmer F."/>
            <person name="Labrenz M."/>
            <person name="Spormann A.M."/>
            <person name="Op den Camp H."/>
            <person name="Overmann J."/>
            <person name="Amann R."/>
            <person name="Jetten M.S.M."/>
            <person name="Mascher T."/>
            <person name="Medema M.H."/>
            <person name="Devos D.P."/>
            <person name="Kaster A.-K."/>
            <person name="Ovreas L."/>
            <person name="Rohde M."/>
            <person name="Galperin M.Y."/>
            <person name="Jogler C."/>
        </authorList>
    </citation>
    <scope>NUCLEOTIDE SEQUENCE [LARGE SCALE GENOMIC DNA]</scope>
    <source>
        <strain evidence="5 6">ETA_A8</strain>
    </source>
</reference>
<dbReference type="GO" id="GO:0005829">
    <property type="term" value="C:cytosol"/>
    <property type="evidence" value="ECO:0007669"/>
    <property type="project" value="TreeGrafter"/>
</dbReference>
<dbReference type="InterPro" id="IPR003751">
    <property type="entry name" value="CsrA"/>
</dbReference>
<dbReference type="RefSeq" id="WP_145087834.1">
    <property type="nucleotide sequence ID" value="NZ_CP036274.1"/>
</dbReference>
<name>A0A517Y9N9_9BACT</name>
<comment type="function">
    <text evidence="4">A translational regulator that binds mRNA to regulate translation initiation and/or mRNA stability. Usually binds in the 5'-UTR at or near the Shine-Dalgarno sequence preventing ribosome-binding, thus repressing translation. Its main target seems to be the major flagellin gene, while its function is anatagonized by FliW.</text>
</comment>
<dbReference type="EMBL" id="CP036274">
    <property type="protein sequence ID" value="QDU26953.1"/>
    <property type="molecule type" value="Genomic_DNA"/>
</dbReference>
<dbReference type="Proteomes" id="UP000315017">
    <property type="component" value="Chromosome"/>
</dbReference>
<dbReference type="GO" id="GO:1902208">
    <property type="term" value="P:regulation of bacterial-type flagellum assembly"/>
    <property type="evidence" value="ECO:0007669"/>
    <property type="project" value="UniProtKB-UniRule"/>
</dbReference>
<keyword evidence="2 4" id="KW-0810">Translation regulation</keyword>
<dbReference type="GO" id="GO:0006402">
    <property type="term" value="P:mRNA catabolic process"/>
    <property type="evidence" value="ECO:0007669"/>
    <property type="project" value="InterPro"/>
</dbReference>
<evidence type="ECO:0000313" key="5">
    <source>
        <dbReference type="EMBL" id="QDU26953.1"/>
    </source>
</evidence>
<dbReference type="OrthoDB" id="289081at2"/>
<organism evidence="5 6">
    <name type="scientific">Anatilimnocola aggregata</name>
    <dbReference type="NCBI Taxonomy" id="2528021"/>
    <lineage>
        <taxon>Bacteria</taxon>
        <taxon>Pseudomonadati</taxon>
        <taxon>Planctomycetota</taxon>
        <taxon>Planctomycetia</taxon>
        <taxon>Pirellulales</taxon>
        <taxon>Pirellulaceae</taxon>
        <taxon>Anatilimnocola</taxon>
    </lineage>
</organism>
<dbReference type="KEGG" id="aagg:ETAA8_20370"/>
<evidence type="ECO:0000256" key="4">
    <source>
        <dbReference type="HAMAP-Rule" id="MF_00167"/>
    </source>
</evidence>
<evidence type="ECO:0000313" key="6">
    <source>
        <dbReference type="Proteomes" id="UP000315017"/>
    </source>
</evidence>
<proteinExistence type="inferred from homology"/>
<comment type="similarity">
    <text evidence="4">Belongs to the CsrA/RsmA family.</text>
</comment>
<dbReference type="GO" id="GO:0006109">
    <property type="term" value="P:regulation of carbohydrate metabolic process"/>
    <property type="evidence" value="ECO:0007669"/>
    <property type="project" value="InterPro"/>
</dbReference>
<keyword evidence="4" id="KW-0678">Repressor</keyword>
<dbReference type="GO" id="GO:0045947">
    <property type="term" value="P:negative regulation of translational initiation"/>
    <property type="evidence" value="ECO:0007669"/>
    <property type="project" value="UniProtKB-UniRule"/>
</dbReference>
<sequence>MLVLSRKVGERLVIGGNITVVVSRVAGNRVTIGIEAPDDVRIVRGELQPERETVPSDSTRAVAKAAVHAEHDVREFAVPRLAK</sequence>
<dbReference type="GO" id="GO:0048027">
    <property type="term" value="F:mRNA 5'-UTR binding"/>
    <property type="evidence" value="ECO:0007669"/>
    <property type="project" value="UniProtKB-UniRule"/>
</dbReference>
<dbReference type="PANTHER" id="PTHR34984:SF1">
    <property type="entry name" value="CARBON STORAGE REGULATOR"/>
    <property type="match status" value="1"/>
</dbReference>
<keyword evidence="6" id="KW-1185">Reference proteome</keyword>
<dbReference type="AlphaFoldDB" id="A0A517Y9N9"/>
<dbReference type="SUPFAM" id="SSF117130">
    <property type="entry name" value="CsrA-like"/>
    <property type="match status" value="1"/>
</dbReference>